<feature type="region of interest" description="Disordered" evidence="1">
    <location>
        <begin position="1"/>
        <end position="32"/>
    </location>
</feature>
<gene>
    <name evidence="3" type="ORF">A4A49_60393</name>
</gene>
<evidence type="ECO:0000259" key="2">
    <source>
        <dbReference type="Pfam" id="PF14111"/>
    </source>
</evidence>
<accession>A0A314L5E4</accession>
<dbReference type="InterPro" id="IPR036691">
    <property type="entry name" value="Endo/exonu/phosph_ase_sf"/>
</dbReference>
<comment type="caution">
    <text evidence="3">The sequence shown here is derived from an EMBL/GenBank/DDBJ whole genome shotgun (WGS) entry which is preliminary data.</text>
</comment>
<keyword evidence="4" id="KW-1185">Reference proteome</keyword>
<dbReference type="PANTHER" id="PTHR31286">
    <property type="entry name" value="GLYCINE-RICH CELL WALL STRUCTURAL PROTEIN 1.8-LIKE"/>
    <property type="match status" value="1"/>
</dbReference>
<sequence length="791" mass="88376">LQYPRSGDMATAPPSTGGKPPDQRQKMRLSKANTVQQISLKNSNPAATNLKNGDAITIANNRLGASENSQLNSGPNIIISNQGDSSPSPGATPLQKSTDSTVGITPNDLLKNEDSLEVAGNGVLTGQIENAWYQKMRKEENNNIEPSILYWYQSTASILQSLHPINSIPSGGRQYATLPSGPIGMLQPTSKVPTLPKEQEIDSKSSNQILIEPILSNTKNGNLADLTSIGVRPNASVISVTPIDKTTNVAPHSNPMDVSCHVSIQEVPQKESDHTMSQPLDPHLTTTDALAASLVQSQVKGTLLPMKTPQVLLLSIINNTRHEVEISPIQFTTPVITAKQGKPAVIFKKEDYMVKFADICKFTVVGKFQHTMPRMEIIRKSFIAQTELRGGVKIVHFNARTVYIDLDNEYDHSTLWSEQNMYIQGQLMRIEAWNPIFKPNEDSPIVPIWIMIPELPWHLYYMEILTPLLSPICKALFLDLASFQKTRDSMVKIKQIDLTKERPTHVWLGYDEDQDVNGDGQWLEVQYDNLPSYCSHCRHLVTADVAVKDSAAQNPVTQSQSSPVALSAKEVKGGREVCQEKPSVTQDGVPTGDEYRPIESEDEIDGNQEVDRDSSDEYLEKEKHFLEPFLDTSPINFFILQLSMHQAASNVNDKMWVFWDKEFNASVTDHDEQQLTLEMRHVEYDSPFFLIVVYAKCKPILGRPLWEVLRHKSATYDSPWCVIGDFNVIASVEEKIGGIPYQMNKSLDFHCMIEDCGLVDLGFYGPKCTWSNGRGQCSIVWKRLDRGLSND</sequence>
<name>A0A314L5E4_NICAT</name>
<feature type="non-terminal residue" evidence="3">
    <location>
        <position position="1"/>
    </location>
</feature>
<evidence type="ECO:0000256" key="1">
    <source>
        <dbReference type="SAM" id="MobiDB-lite"/>
    </source>
</evidence>
<dbReference type="SUPFAM" id="SSF56219">
    <property type="entry name" value="DNase I-like"/>
    <property type="match status" value="1"/>
</dbReference>
<feature type="domain" description="DUF4283" evidence="2">
    <location>
        <begin position="360"/>
        <end position="441"/>
    </location>
</feature>
<dbReference type="Pfam" id="PF14111">
    <property type="entry name" value="DUF4283"/>
    <property type="match status" value="1"/>
</dbReference>
<feature type="region of interest" description="Disordered" evidence="1">
    <location>
        <begin position="553"/>
        <end position="615"/>
    </location>
</feature>
<dbReference type="PANTHER" id="PTHR31286:SF177">
    <property type="entry name" value="ENDONUCLEASE_EXONUCLEASE_PHOSPHATASE"/>
    <property type="match status" value="1"/>
</dbReference>
<dbReference type="InterPro" id="IPR025558">
    <property type="entry name" value="DUF4283"/>
</dbReference>
<dbReference type="STRING" id="49451.A0A314L5E4"/>
<organism evidence="3 4">
    <name type="scientific">Nicotiana attenuata</name>
    <name type="common">Coyote tobacco</name>
    <dbReference type="NCBI Taxonomy" id="49451"/>
    <lineage>
        <taxon>Eukaryota</taxon>
        <taxon>Viridiplantae</taxon>
        <taxon>Streptophyta</taxon>
        <taxon>Embryophyta</taxon>
        <taxon>Tracheophyta</taxon>
        <taxon>Spermatophyta</taxon>
        <taxon>Magnoliopsida</taxon>
        <taxon>eudicotyledons</taxon>
        <taxon>Gunneridae</taxon>
        <taxon>Pentapetalae</taxon>
        <taxon>asterids</taxon>
        <taxon>lamiids</taxon>
        <taxon>Solanales</taxon>
        <taxon>Solanaceae</taxon>
        <taxon>Nicotianoideae</taxon>
        <taxon>Nicotianeae</taxon>
        <taxon>Nicotiana</taxon>
    </lineage>
</organism>
<protein>
    <recommendedName>
        <fullName evidence="2">DUF4283 domain-containing protein</fullName>
    </recommendedName>
</protein>
<dbReference type="Gramene" id="OIT36808">
    <property type="protein sequence ID" value="OIT36808"/>
    <property type="gene ID" value="A4A49_60393"/>
</dbReference>
<feature type="region of interest" description="Disordered" evidence="1">
    <location>
        <begin position="67"/>
        <end position="101"/>
    </location>
</feature>
<reference evidence="3" key="1">
    <citation type="submission" date="2016-11" db="EMBL/GenBank/DDBJ databases">
        <title>The genome of Nicotiana attenuata.</title>
        <authorList>
            <person name="Xu S."/>
            <person name="Brockmoeller T."/>
            <person name="Gaquerel E."/>
            <person name="Navarro A."/>
            <person name="Kuhl H."/>
            <person name="Gase K."/>
            <person name="Ling Z."/>
            <person name="Zhou W."/>
            <person name="Kreitzer C."/>
            <person name="Stanke M."/>
            <person name="Tang H."/>
            <person name="Lyons E."/>
            <person name="Pandey P."/>
            <person name="Pandey S.P."/>
            <person name="Timmermann B."/>
            <person name="Baldwin I.T."/>
        </authorList>
    </citation>
    <scope>NUCLEOTIDE SEQUENCE [LARGE SCALE GENOMIC DNA]</scope>
    <source>
        <strain evidence="3">UT</strain>
    </source>
</reference>
<dbReference type="AlphaFoldDB" id="A0A314L5E4"/>
<evidence type="ECO:0000313" key="3">
    <source>
        <dbReference type="EMBL" id="OIT36808.1"/>
    </source>
</evidence>
<dbReference type="Gene3D" id="3.60.10.10">
    <property type="entry name" value="Endonuclease/exonuclease/phosphatase"/>
    <property type="match status" value="1"/>
</dbReference>
<feature type="compositionally biased region" description="Polar residues" evidence="1">
    <location>
        <begin position="553"/>
        <end position="564"/>
    </location>
</feature>
<dbReference type="Proteomes" id="UP000187609">
    <property type="component" value="Unassembled WGS sequence"/>
</dbReference>
<dbReference type="EMBL" id="MJEQ01000388">
    <property type="protein sequence ID" value="OIT36808.1"/>
    <property type="molecule type" value="Genomic_DNA"/>
</dbReference>
<evidence type="ECO:0000313" key="4">
    <source>
        <dbReference type="Proteomes" id="UP000187609"/>
    </source>
</evidence>
<dbReference type="InterPro" id="IPR040256">
    <property type="entry name" value="At4g02000-like"/>
</dbReference>
<feature type="compositionally biased region" description="Basic and acidic residues" evidence="1">
    <location>
        <begin position="569"/>
        <end position="579"/>
    </location>
</feature>
<proteinExistence type="predicted"/>